<accession>A0A7R9KTV1</accession>
<dbReference type="Proteomes" id="UP000759131">
    <property type="component" value="Unassembled WGS sequence"/>
</dbReference>
<proteinExistence type="predicted"/>
<feature type="non-terminal residue" evidence="6">
    <location>
        <position position="1"/>
    </location>
</feature>
<dbReference type="GO" id="GO:0042391">
    <property type="term" value="P:regulation of membrane potential"/>
    <property type="evidence" value="ECO:0007669"/>
    <property type="project" value="TreeGrafter"/>
</dbReference>
<feature type="region of interest" description="Disordered" evidence="3">
    <location>
        <begin position="156"/>
        <end position="205"/>
    </location>
</feature>
<dbReference type="GO" id="GO:0042734">
    <property type="term" value="C:presynaptic membrane"/>
    <property type="evidence" value="ECO:0007669"/>
    <property type="project" value="TreeGrafter"/>
</dbReference>
<dbReference type="OrthoDB" id="10059918at2759"/>
<dbReference type="Gene3D" id="2.30.42.10">
    <property type="match status" value="1"/>
</dbReference>
<dbReference type="GO" id="GO:0031267">
    <property type="term" value="F:small GTPase binding"/>
    <property type="evidence" value="ECO:0007669"/>
    <property type="project" value="InterPro"/>
</dbReference>
<dbReference type="AlphaFoldDB" id="A0A7R9KTV1"/>
<keyword evidence="7" id="KW-1185">Reference proteome</keyword>
<dbReference type="InterPro" id="IPR036034">
    <property type="entry name" value="PDZ_sf"/>
</dbReference>
<dbReference type="PROSITE" id="PS50004">
    <property type="entry name" value="C2"/>
    <property type="match status" value="1"/>
</dbReference>
<gene>
    <name evidence="6" type="ORF">OSB1V03_LOCUS9360</name>
</gene>
<feature type="compositionally biased region" description="Low complexity" evidence="3">
    <location>
        <begin position="37"/>
        <end position="57"/>
    </location>
</feature>
<organism evidence="6">
    <name type="scientific">Medioppia subpectinata</name>
    <dbReference type="NCBI Taxonomy" id="1979941"/>
    <lineage>
        <taxon>Eukaryota</taxon>
        <taxon>Metazoa</taxon>
        <taxon>Ecdysozoa</taxon>
        <taxon>Arthropoda</taxon>
        <taxon>Chelicerata</taxon>
        <taxon>Arachnida</taxon>
        <taxon>Acari</taxon>
        <taxon>Acariformes</taxon>
        <taxon>Sarcoptiformes</taxon>
        <taxon>Oribatida</taxon>
        <taxon>Brachypylina</taxon>
        <taxon>Oppioidea</taxon>
        <taxon>Oppiidae</taxon>
        <taxon>Medioppia</taxon>
    </lineage>
</organism>
<evidence type="ECO:0000256" key="1">
    <source>
        <dbReference type="ARBA" id="ARBA00023018"/>
    </source>
</evidence>
<dbReference type="GO" id="GO:0048788">
    <property type="term" value="C:cytoskeleton of presynaptic active zone"/>
    <property type="evidence" value="ECO:0007669"/>
    <property type="project" value="TreeGrafter"/>
</dbReference>
<evidence type="ECO:0008006" key="8">
    <source>
        <dbReference type="Google" id="ProtNLM"/>
    </source>
</evidence>
<feature type="domain" description="PDZ" evidence="5">
    <location>
        <begin position="234"/>
        <end position="326"/>
    </location>
</feature>
<dbReference type="SMART" id="SM00228">
    <property type="entry name" value="PDZ"/>
    <property type="match status" value="1"/>
</dbReference>
<feature type="compositionally biased region" description="Basic residues" evidence="3">
    <location>
        <begin position="8"/>
        <end position="25"/>
    </location>
</feature>
<name>A0A7R9KTV1_9ACAR</name>
<reference evidence="6" key="1">
    <citation type="submission" date="2020-11" db="EMBL/GenBank/DDBJ databases">
        <authorList>
            <person name="Tran Van P."/>
        </authorList>
    </citation>
    <scope>NUCLEOTIDE SEQUENCE</scope>
</reference>
<evidence type="ECO:0000259" key="4">
    <source>
        <dbReference type="PROSITE" id="PS50004"/>
    </source>
</evidence>
<dbReference type="EMBL" id="OC860837">
    <property type="protein sequence ID" value="CAD7628942.1"/>
    <property type="molecule type" value="Genomic_DNA"/>
</dbReference>
<comment type="subcellular location">
    <subcellularLocation>
        <location evidence="2">Synapse</location>
    </subcellularLocation>
</comment>
<dbReference type="InterPro" id="IPR039032">
    <property type="entry name" value="Rim-like"/>
</dbReference>
<dbReference type="GO" id="GO:0044325">
    <property type="term" value="F:transmembrane transporter binding"/>
    <property type="evidence" value="ECO:0007669"/>
    <property type="project" value="TreeGrafter"/>
</dbReference>
<feature type="region of interest" description="Disordered" evidence="3">
    <location>
        <begin position="84"/>
        <end position="128"/>
    </location>
</feature>
<evidence type="ECO:0000313" key="6">
    <source>
        <dbReference type="EMBL" id="CAD7628942.1"/>
    </source>
</evidence>
<evidence type="ECO:0000256" key="3">
    <source>
        <dbReference type="SAM" id="MobiDB-lite"/>
    </source>
</evidence>
<dbReference type="EMBL" id="CAJPIZ010006262">
    <property type="protein sequence ID" value="CAG2109372.1"/>
    <property type="molecule type" value="Genomic_DNA"/>
</dbReference>
<evidence type="ECO:0000313" key="7">
    <source>
        <dbReference type="Proteomes" id="UP000759131"/>
    </source>
</evidence>
<dbReference type="SUPFAM" id="SSF50156">
    <property type="entry name" value="PDZ domain-like"/>
    <property type="match status" value="1"/>
</dbReference>
<dbReference type="GO" id="GO:0050806">
    <property type="term" value="P:positive regulation of synaptic transmission"/>
    <property type="evidence" value="ECO:0007669"/>
    <property type="project" value="TreeGrafter"/>
</dbReference>
<dbReference type="Gene3D" id="2.60.40.150">
    <property type="entry name" value="C2 domain"/>
    <property type="match status" value="1"/>
</dbReference>
<dbReference type="InterPro" id="IPR000008">
    <property type="entry name" value="C2_dom"/>
</dbReference>
<evidence type="ECO:0000256" key="2">
    <source>
        <dbReference type="ARBA" id="ARBA00034103"/>
    </source>
</evidence>
<dbReference type="PROSITE" id="PS50106">
    <property type="entry name" value="PDZ"/>
    <property type="match status" value="1"/>
</dbReference>
<feature type="region of interest" description="Disordered" evidence="3">
    <location>
        <begin position="354"/>
        <end position="383"/>
    </location>
</feature>
<dbReference type="GO" id="GO:0048167">
    <property type="term" value="P:regulation of synaptic plasticity"/>
    <property type="evidence" value="ECO:0007669"/>
    <property type="project" value="TreeGrafter"/>
</dbReference>
<feature type="region of interest" description="Disordered" evidence="3">
    <location>
        <begin position="1"/>
        <end position="57"/>
    </location>
</feature>
<dbReference type="SUPFAM" id="SSF49562">
    <property type="entry name" value="C2 domain (Calcium/lipid-binding domain, CaLB)"/>
    <property type="match status" value="1"/>
</dbReference>
<dbReference type="InterPro" id="IPR035892">
    <property type="entry name" value="C2_domain_sf"/>
</dbReference>
<keyword evidence="1" id="KW-0770">Synapse</keyword>
<feature type="domain" description="C2" evidence="4">
    <location>
        <begin position="387"/>
        <end position="505"/>
    </location>
</feature>
<protein>
    <recommendedName>
        <fullName evidence="8">PDZ domain-containing protein</fullName>
    </recommendedName>
</protein>
<dbReference type="PANTHER" id="PTHR12157:SF24">
    <property type="entry name" value="FIFE, ISOFORM D"/>
    <property type="match status" value="1"/>
</dbReference>
<dbReference type="Pfam" id="PF00595">
    <property type="entry name" value="PDZ"/>
    <property type="match status" value="1"/>
</dbReference>
<evidence type="ECO:0000259" key="5">
    <source>
        <dbReference type="PROSITE" id="PS50106"/>
    </source>
</evidence>
<dbReference type="GO" id="GO:0048791">
    <property type="term" value="P:calcium ion-regulated exocytosis of neurotransmitter"/>
    <property type="evidence" value="ECO:0007669"/>
    <property type="project" value="TreeGrafter"/>
</dbReference>
<sequence length="530" mass="59013">MSRTPGAGHHRRHRSRKSKIHRQKRSLTNDDDLVVQSNNNINNNNHNMNSNSNNNINNQLVANNETHLRHISSDAMIYTRNNGYQTRKSSESSDVSDMSPPPESLTPSSEYSRSPRESADSDMLGLPTYPHLQTQRRSIPSVLVDVVDTNHLTLKDCFPRRGSTGRALPKIPVEPSRSMLDLPHSRKSSSHSLDLPMDQPRRASAPEGENIRIVIDDVDSRNSARGNSVTQFERVILHRDESDHSNRTRGFGLSVIGGKMNESDGNLYAYVAWTQPGGPADKMALKPGDKILEWDGKSLVNCSYEQVCHTIECSSDTAELIIESMVKSENNGHFVHQRRRLSQMLSQASIDLSSIGGGTGGQAGSASSRRRLPRTPESMLNAGQETKQGEILLQCSLDNDHKQLTIGMICAKRVVGLKAPSYAQLHILPELGFKICKTEPSLTLEWNETLIFQQFPIDKVEDMALEISIWENSGTSSGQPKPLATTVIPLRSAILHHIDWWPLLAPNSNFIKATSMEYIGLYILSLYIMV</sequence>
<dbReference type="InterPro" id="IPR001478">
    <property type="entry name" value="PDZ"/>
</dbReference>
<dbReference type="PANTHER" id="PTHR12157">
    <property type="entry name" value="REGULATING SYNAPTIC MEMBRANE EXOCYTOSIS PROTEIN"/>
    <property type="match status" value="1"/>
</dbReference>